<evidence type="ECO:0000256" key="15">
    <source>
        <dbReference type="RuleBase" id="RU000461"/>
    </source>
</evidence>
<dbReference type="InterPro" id="IPR001128">
    <property type="entry name" value="Cyt_P450"/>
</dbReference>
<keyword evidence="16" id="KW-0812">Transmembrane</keyword>
<evidence type="ECO:0000256" key="7">
    <source>
        <dbReference type="ARBA" id="ARBA00022723"/>
    </source>
</evidence>
<dbReference type="GO" id="GO:0005506">
    <property type="term" value="F:iron ion binding"/>
    <property type="evidence" value="ECO:0007669"/>
    <property type="project" value="InterPro"/>
</dbReference>
<comment type="similarity">
    <text evidence="5 15">Belongs to the cytochrome P450 family.</text>
</comment>
<evidence type="ECO:0008006" key="19">
    <source>
        <dbReference type="Google" id="ProtNLM"/>
    </source>
</evidence>
<dbReference type="PROSITE" id="PS00086">
    <property type="entry name" value="CYTOCHROME_P450"/>
    <property type="match status" value="1"/>
</dbReference>
<dbReference type="GO" id="GO:0004497">
    <property type="term" value="F:monooxygenase activity"/>
    <property type="evidence" value="ECO:0007669"/>
    <property type="project" value="UniProtKB-KW"/>
</dbReference>
<keyword evidence="10 15" id="KW-0560">Oxidoreductase</keyword>
<name>A0AA38IE75_9CUCU</name>
<dbReference type="CDD" id="cd20628">
    <property type="entry name" value="CYP4"/>
    <property type="match status" value="1"/>
</dbReference>
<evidence type="ECO:0000256" key="4">
    <source>
        <dbReference type="ARBA" id="ARBA00004406"/>
    </source>
</evidence>
<dbReference type="InterPro" id="IPR002401">
    <property type="entry name" value="Cyt_P450_E_grp-I"/>
</dbReference>
<sequence>METFESLFYNNVKLFALILVLFSAGVLIYNWRRRWLYYYASKIPGPFALPLLGSFHLVSEGPHGVHKFLKNLFTDYPSTLKVWLGPELYVSTTEPEYLKLLLTRFLDKGNFYHLMTGYFQRALAAAPVKLWKKNRKNINPTFNITLINSFVDIFSKHAKVFTEKFKDGCGKETDDIYPSVWECTLDAGCETLADVSPSIIKTQQYLSGVFRIEEILMKRFFHPLLHFDIFWNLSPLKKELNKLWKQNCSCMQKMIDLMEVPKTTQDNDNEDVSTKKRFLTHLIDLNHKQEVPHDYVLEESQIMFFVGTETSAVVLSSTLLVLGMYPDLQKKIDEELYSIFGDSDRDPSLEDVNQMQYLERVIKETMRLLPPIPFVMRSVDENVHLGPYVFPKDARVIIPIAMVHRRPEFWPDPEKFDPDRFLPEEAEKRPVCSYIPFSYGVRNCIGYKYGLLSMKIILSTFLRSYRIKSSNYKSIQDMDLFIHVVAKPKNGYKIVIEKKQK</sequence>
<dbReference type="InterPro" id="IPR050196">
    <property type="entry name" value="Cytochrome_P450_Monoox"/>
</dbReference>
<gene>
    <name evidence="17" type="ORF">Zmor_018335</name>
</gene>
<evidence type="ECO:0000256" key="12">
    <source>
        <dbReference type="ARBA" id="ARBA00023033"/>
    </source>
</evidence>
<comment type="caution">
    <text evidence="17">The sequence shown here is derived from an EMBL/GenBank/DDBJ whole genome shotgun (WGS) entry which is preliminary data.</text>
</comment>
<evidence type="ECO:0000256" key="2">
    <source>
        <dbReference type="ARBA" id="ARBA00003690"/>
    </source>
</evidence>
<dbReference type="SUPFAM" id="SSF48264">
    <property type="entry name" value="Cytochrome P450"/>
    <property type="match status" value="1"/>
</dbReference>
<keyword evidence="6 14" id="KW-0349">Heme</keyword>
<keyword evidence="8" id="KW-0256">Endoplasmic reticulum</keyword>
<keyword evidence="13 16" id="KW-0472">Membrane</keyword>
<dbReference type="Pfam" id="PF00067">
    <property type="entry name" value="p450"/>
    <property type="match status" value="1"/>
</dbReference>
<evidence type="ECO:0000256" key="5">
    <source>
        <dbReference type="ARBA" id="ARBA00010617"/>
    </source>
</evidence>
<evidence type="ECO:0000256" key="10">
    <source>
        <dbReference type="ARBA" id="ARBA00023002"/>
    </source>
</evidence>
<dbReference type="InterPro" id="IPR036396">
    <property type="entry name" value="Cyt_P450_sf"/>
</dbReference>
<evidence type="ECO:0000256" key="8">
    <source>
        <dbReference type="ARBA" id="ARBA00022824"/>
    </source>
</evidence>
<evidence type="ECO:0000256" key="1">
    <source>
        <dbReference type="ARBA" id="ARBA00001971"/>
    </source>
</evidence>
<dbReference type="EMBL" id="JALNTZ010000005">
    <property type="protein sequence ID" value="KAJ3652362.1"/>
    <property type="molecule type" value="Genomic_DNA"/>
</dbReference>
<dbReference type="Proteomes" id="UP001168821">
    <property type="component" value="Unassembled WGS sequence"/>
</dbReference>
<dbReference type="PANTHER" id="PTHR24291:SF189">
    <property type="entry name" value="CYTOCHROME P450 4C3-RELATED"/>
    <property type="match status" value="1"/>
</dbReference>
<proteinExistence type="inferred from homology"/>
<evidence type="ECO:0000256" key="11">
    <source>
        <dbReference type="ARBA" id="ARBA00023004"/>
    </source>
</evidence>
<dbReference type="AlphaFoldDB" id="A0AA38IE75"/>
<dbReference type="PRINTS" id="PR00463">
    <property type="entry name" value="EP450I"/>
</dbReference>
<accession>A0AA38IE75</accession>
<comment type="cofactor">
    <cofactor evidence="1 14">
        <name>heme</name>
        <dbReference type="ChEBI" id="CHEBI:30413"/>
    </cofactor>
</comment>
<dbReference type="Gene3D" id="1.10.630.10">
    <property type="entry name" value="Cytochrome P450"/>
    <property type="match status" value="1"/>
</dbReference>
<comment type="function">
    <text evidence="2">May be involved in the metabolism of insect hormones and in the breakdown of synthetic insecticides.</text>
</comment>
<dbReference type="PANTHER" id="PTHR24291">
    <property type="entry name" value="CYTOCHROME P450 FAMILY 4"/>
    <property type="match status" value="1"/>
</dbReference>
<keyword evidence="12 15" id="KW-0503">Monooxygenase</keyword>
<evidence type="ECO:0000313" key="18">
    <source>
        <dbReference type="Proteomes" id="UP001168821"/>
    </source>
</evidence>
<keyword evidence="16" id="KW-1133">Transmembrane helix</keyword>
<evidence type="ECO:0000256" key="3">
    <source>
        <dbReference type="ARBA" id="ARBA00004174"/>
    </source>
</evidence>
<keyword evidence="18" id="KW-1185">Reference proteome</keyword>
<dbReference type="InterPro" id="IPR017972">
    <property type="entry name" value="Cyt_P450_CS"/>
</dbReference>
<evidence type="ECO:0000313" key="17">
    <source>
        <dbReference type="EMBL" id="KAJ3652362.1"/>
    </source>
</evidence>
<keyword evidence="7 14" id="KW-0479">Metal-binding</keyword>
<organism evidence="17 18">
    <name type="scientific">Zophobas morio</name>
    <dbReference type="NCBI Taxonomy" id="2755281"/>
    <lineage>
        <taxon>Eukaryota</taxon>
        <taxon>Metazoa</taxon>
        <taxon>Ecdysozoa</taxon>
        <taxon>Arthropoda</taxon>
        <taxon>Hexapoda</taxon>
        <taxon>Insecta</taxon>
        <taxon>Pterygota</taxon>
        <taxon>Neoptera</taxon>
        <taxon>Endopterygota</taxon>
        <taxon>Coleoptera</taxon>
        <taxon>Polyphaga</taxon>
        <taxon>Cucujiformia</taxon>
        <taxon>Tenebrionidae</taxon>
        <taxon>Zophobas</taxon>
    </lineage>
</organism>
<keyword evidence="11 14" id="KW-0408">Iron</keyword>
<dbReference type="GO" id="GO:0016705">
    <property type="term" value="F:oxidoreductase activity, acting on paired donors, with incorporation or reduction of molecular oxygen"/>
    <property type="evidence" value="ECO:0007669"/>
    <property type="project" value="InterPro"/>
</dbReference>
<protein>
    <recommendedName>
        <fullName evidence="19">Cytochrome P450</fullName>
    </recommendedName>
</protein>
<keyword evidence="9" id="KW-0492">Microsome</keyword>
<evidence type="ECO:0000256" key="16">
    <source>
        <dbReference type="SAM" id="Phobius"/>
    </source>
</evidence>
<evidence type="ECO:0000256" key="14">
    <source>
        <dbReference type="PIRSR" id="PIRSR602401-1"/>
    </source>
</evidence>
<evidence type="ECO:0000256" key="9">
    <source>
        <dbReference type="ARBA" id="ARBA00022848"/>
    </source>
</evidence>
<dbReference type="GO" id="GO:0005789">
    <property type="term" value="C:endoplasmic reticulum membrane"/>
    <property type="evidence" value="ECO:0007669"/>
    <property type="project" value="UniProtKB-SubCell"/>
</dbReference>
<evidence type="ECO:0000256" key="6">
    <source>
        <dbReference type="ARBA" id="ARBA00022617"/>
    </source>
</evidence>
<dbReference type="GO" id="GO:0020037">
    <property type="term" value="F:heme binding"/>
    <property type="evidence" value="ECO:0007669"/>
    <property type="project" value="InterPro"/>
</dbReference>
<dbReference type="PRINTS" id="PR00385">
    <property type="entry name" value="P450"/>
</dbReference>
<evidence type="ECO:0000256" key="13">
    <source>
        <dbReference type="ARBA" id="ARBA00023136"/>
    </source>
</evidence>
<reference evidence="17" key="1">
    <citation type="journal article" date="2023" name="G3 (Bethesda)">
        <title>Whole genome assemblies of Zophobas morio and Tenebrio molitor.</title>
        <authorList>
            <person name="Kaur S."/>
            <person name="Stinson S.A."/>
            <person name="diCenzo G.C."/>
        </authorList>
    </citation>
    <scope>NUCLEOTIDE SEQUENCE</scope>
    <source>
        <strain evidence="17">QUZm001</strain>
    </source>
</reference>
<feature type="binding site" description="axial binding residue" evidence="14">
    <location>
        <position position="444"/>
    </location>
    <ligand>
        <name>heme</name>
        <dbReference type="ChEBI" id="CHEBI:30413"/>
    </ligand>
    <ligandPart>
        <name>Fe</name>
        <dbReference type="ChEBI" id="CHEBI:18248"/>
    </ligandPart>
</feature>
<comment type="subcellular location">
    <subcellularLocation>
        <location evidence="4">Endoplasmic reticulum membrane</location>
        <topology evidence="4">Peripheral membrane protein</topology>
    </subcellularLocation>
    <subcellularLocation>
        <location evidence="3">Microsome membrane</location>
        <topology evidence="3">Peripheral membrane protein</topology>
    </subcellularLocation>
</comment>
<feature type="transmembrane region" description="Helical" evidence="16">
    <location>
        <begin position="12"/>
        <end position="31"/>
    </location>
</feature>